<dbReference type="InterPro" id="IPR029063">
    <property type="entry name" value="SAM-dependent_MTases_sf"/>
</dbReference>
<proteinExistence type="predicted"/>
<sequence>MLQKTKNIIHKISVSRIKGFELYRNSPDRIILEDIIIPYFISNKDFHKILFVGCDWYTKPYKKLFKNQEYWTIEIDESKKKYGSANHIVDGLQNLSSYIKSDYFDLIIYNGVFGYGINSKEDTEKSFDQCFRALRTRGVVVFGWNDVPQYKPFPVTDECESLKKFEPYFFPPLSTSQFLTPNTVHRHTYNFYIKPSSHKFTPS</sequence>
<dbReference type="RefSeq" id="WP_208341253.1">
    <property type="nucleotide sequence ID" value="NZ_CAWQFN010000835.1"/>
</dbReference>
<dbReference type="Proteomes" id="UP000667802">
    <property type="component" value="Unassembled WGS sequence"/>
</dbReference>
<name>A0AAP5I519_9CYAN</name>
<comment type="caution">
    <text evidence="1">The sequence shown here is derived from an EMBL/GenBank/DDBJ whole genome shotgun (WGS) entry which is preliminary data.</text>
</comment>
<gene>
    <name evidence="1" type="ORF">G7B40_004935</name>
</gene>
<evidence type="ECO:0000313" key="2">
    <source>
        <dbReference type="Proteomes" id="UP000667802"/>
    </source>
</evidence>
<dbReference type="Gene3D" id="3.40.50.150">
    <property type="entry name" value="Vaccinia Virus protein VP39"/>
    <property type="match status" value="1"/>
</dbReference>
<protein>
    <submittedName>
        <fullName evidence="1">Uncharacterized protein</fullName>
    </submittedName>
</protein>
<dbReference type="SUPFAM" id="SSF53335">
    <property type="entry name" value="S-adenosyl-L-methionine-dependent methyltransferases"/>
    <property type="match status" value="1"/>
</dbReference>
<reference evidence="2" key="1">
    <citation type="journal article" date="2021" name="Science">
        <title>Hunting the eagle killer: A cyanobacterial neurotoxin causes vacuolar myelinopathy.</title>
        <authorList>
            <person name="Breinlinger S."/>
            <person name="Phillips T.J."/>
            <person name="Haram B.N."/>
            <person name="Mares J."/>
            <person name="Martinez Yerena J.A."/>
            <person name="Hrouzek P."/>
            <person name="Sobotka R."/>
            <person name="Henderson W.M."/>
            <person name="Schmieder P."/>
            <person name="Williams S.M."/>
            <person name="Lauderdale J.D."/>
            <person name="Wilde H.D."/>
            <person name="Gerrin W."/>
            <person name="Kust A."/>
            <person name="Washington J.W."/>
            <person name="Wagner C."/>
            <person name="Geier B."/>
            <person name="Liebeke M."/>
            <person name="Enke H."/>
            <person name="Niedermeyer T.H.J."/>
            <person name="Wilde S.B."/>
        </authorList>
    </citation>
    <scope>NUCLEOTIDE SEQUENCE [LARGE SCALE GENOMIC DNA]</scope>
    <source>
        <strain evidence="2">Thurmond2011</strain>
    </source>
</reference>
<organism evidence="1 2">
    <name type="scientific">Aetokthonos hydrillicola Thurmond2011</name>
    <dbReference type="NCBI Taxonomy" id="2712845"/>
    <lineage>
        <taxon>Bacteria</taxon>
        <taxon>Bacillati</taxon>
        <taxon>Cyanobacteriota</taxon>
        <taxon>Cyanophyceae</taxon>
        <taxon>Nostocales</taxon>
        <taxon>Hapalosiphonaceae</taxon>
        <taxon>Aetokthonos</taxon>
    </lineage>
</organism>
<evidence type="ECO:0000313" key="1">
    <source>
        <dbReference type="EMBL" id="MDR9893919.1"/>
    </source>
</evidence>
<dbReference type="AlphaFoldDB" id="A0AAP5I519"/>
<keyword evidence="2" id="KW-1185">Reference proteome</keyword>
<dbReference type="EMBL" id="JAALHA020000001">
    <property type="protein sequence ID" value="MDR9893919.1"/>
    <property type="molecule type" value="Genomic_DNA"/>
</dbReference>
<accession>A0AAP5I519</accession>